<evidence type="ECO:0000256" key="1">
    <source>
        <dbReference type="ARBA" id="ARBA00004651"/>
    </source>
</evidence>
<dbReference type="EMBL" id="CACRTG010000015">
    <property type="protein sequence ID" value="VYT13664.1"/>
    <property type="molecule type" value="Genomic_DNA"/>
</dbReference>
<dbReference type="PANTHER" id="PTHR21716:SF53">
    <property type="entry name" value="PERMEASE PERM-RELATED"/>
    <property type="match status" value="1"/>
</dbReference>
<protein>
    <submittedName>
        <fullName evidence="9">Pheromone autoinducer 2 transporter</fullName>
    </submittedName>
</protein>
<feature type="transmembrane region" description="Helical" evidence="8">
    <location>
        <begin position="12"/>
        <end position="31"/>
    </location>
</feature>
<feature type="transmembrane region" description="Helical" evidence="8">
    <location>
        <begin position="303"/>
        <end position="322"/>
    </location>
</feature>
<dbReference type="Pfam" id="PF01594">
    <property type="entry name" value="AI-2E_transport"/>
    <property type="match status" value="1"/>
</dbReference>
<dbReference type="GO" id="GO:0005886">
    <property type="term" value="C:plasma membrane"/>
    <property type="evidence" value="ECO:0007669"/>
    <property type="project" value="UniProtKB-SubCell"/>
</dbReference>
<feature type="transmembrane region" description="Helical" evidence="8">
    <location>
        <begin position="267"/>
        <end position="296"/>
    </location>
</feature>
<reference evidence="9" key="1">
    <citation type="submission" date="2019-11" db="EMBL/GenBank/DDBJ databases">
        <authorList>
            <person name="Feng L."/>
        </authorList>
    </citation>
    <scope>NUCLEOTIDE SEQUENCE</scope>
    <source>
        <strain evidence="9">CnexileLFYP112</strain>
    </source>
</reference>
<keyword evidence="3" id="KW-0813">Transport</keyword>
<comment type="similarity">
    <text evidence="2">Belongs to the autoinducer-2 exporter (AI-2E) (TC 2.A.86) family.</text>
</comment>
<evidence type="ECO:0000256" key="6">
    <source>
        <dbReference type="ARBA" id="ARBA00022989"/>
    </source>
</evidence>
<evidence type="ECO:0000256" key="7">
    <source>
        <dbReference type="ARBA" id="ARBA00023136"/>
    </source>
</evidence>
<organism evidence="9">
    <name type="scientific">[Clostridium] nexile</name>
    <dbReference type="NCBI Taxonomy" id="29361"/>
    <lineage>
        <taxon>Bacteria</taxon>
        <taxon>Bacillati</taxon>
        <taxon>Bacillota</taxon>
        <taxon>Clostridia</taxon>
        <taxon>Lachnospirales</taxon>
        <taxon>Lachnospiraceae</taxon>
        <taxon>Tyzzerella</taxon>
    </lineage>
</organism>
<evidence type="ECO:0000256" key="3">
    <source>
        <dbReference type="ARBA" id="ARBA00022448"/>
    </source>
</evidence>
<feature type="transmembrane region" description="Helical" evidence="8">
    <location>
        <begin position="239"/>
        <end position="261"/>
    </location>
</feature>
<accession>A0A6N2U547</accession>
<evidence type="ECO:0000256" key="8">
    <source>
        <dbReference type="SAM" id="Phobius"/>
    </source>
</evidence>
<comment type="subcellular location">
    <subcellularLocation>
        <location evidence="1">Cell membrane</location>
        <topology evidence="1">Multi-pass membrane protein</topology>
    </subcellularLocation>
</comment>
<keyword evidence="7 8" id="KW-0472">Membrane</keyword>
<proteinExistence type="inferred from homology"/>
<evidence type="ECO:0000313" key="9">
    <source>
        <dbReference type="EMBL" id="VYT13664.1"/>
    </source>
</evidence>
<sequence>MNLDKETIKKIRGLIVFTAIILIGLWNYEVVLDGLGFIGRVIFPFVLGGAIAFVLNVPMHFIEEKFFGNKKMKENKWAKKFARPASFLITILFVLGIIGIVVFVVAPALGDTAMNLGRNIQAFIPQVQEWAENIFQDNKEIVKWIGSMEFKWDEMIKSGIDFFKNGAGSVLGSTFEAAKSIVSGVTTFFIAFVFSCYILLQKEKLNVQVRKVMYAFMPKDWTEILLALSSLTYKTFSNFLTGQCVEAIILGSMFFVAMTIFGMPYALLIGILISFTALIPIFGAFIGCVIGALLIFMVNPMQALIFVVMFLVLQQIEGNLIYPHVVGNSVGLPSIWVLVAVSIGASLMGIVGMLIFIPIASVVYTLFRGIVHRRLKEKEIEV</sequence>
<evidence type="ECO:0000256" key="4">
    <source>
        <dbReference type="ARBA" id="ARBA00022475"/>
    </source>
</evidence>
<keyword evidence="6 8" id="KW-1133">Transmembrane helix</keyword>
<gene>
    <name evidence="9" type="ORF">CNLFYP112_01946</name>
</gene>
<evidence type="ECO:0000256" key="5">
    <source>
        <dbReference type="ARBA" id="ARBA00022692"/>
    </source>
</evidence>
<keyword evidence="5 8" id="KW-0812">Transmembrane</keyword>
<dbReference type="InterPro" id="IPR002549">
    <property type="entry name" value="AI-2E-like"/>
</dbReference>
<feature type="transmembrane region" description="Helical" evidence="8">
    <location>
        <begin position="37"/>
        <end position="61"/>
    </location>
</feature>
<feature type="transmembrane region" description="Helical" evidence="8">
    <location>
        <begin position="81"/>
        <end position="106"/>
    </location>
</feature>
<feature type="transmembrane region" description="Helical" evidence="8">
    <location>
        <begin position="181"/>
        <end position="200"/>
    </location>
</feature>
<dbReference type="AlphaFoldDB" id="A0A6N2U547"/>
<dbReference type="PANTHER" id="PTHR21716">
    <property type="entry name" value="TRANSMEMBRANE PROTEIN"/>
    <property type="match status" value="1"/>
</dbReference>
<feature type="transmembrane region" description="Helical" evidence="8">
    <location>
        <begin position="334"/>
        <end position="367"/>
    </location>
</feature>
<keyword evidence="4" id="KW-1003">Cell membrane</keyword>
<dbReference type="GO" id="GO:0055085">
    <property type="term" value="P:transmembrane transport"/>
    <property type="evidence" value="ECO:0007669"/>
    <property type="project" value="TreeGrafter"/>
</dbReference>
<evidence type="ECO:0000256" key="2">
    <source>
        <dbReference type="ARBA" id="ARBA00009773"/>
    </source>
</evidence>
<name>A0A6N2U547_9FIRM</name>